<feature type="transmembrane region" description="Helical" evidence="1">
    <location>
        <begin position="24"/>
        <end position="43"/>
    </location>
</feature>
<dbReference type="EMBL" id="CP032869">
    <property type="protein sequence ID" value="AYL95319.1"/>
    <property type="molecule type" value="Genomic_DNA"/>
</dbReference>
<accession>A0A494VMH3</accession>
<protein>
    <submittedName>
        <fullName evidence="2">Plasmid transfer protein</fullName>
    </submittedName>
</protein>
<organism evidence="2 3">
    <name type="scientific">Mucilaginibacter celer</name>
    <dbReference type="NCBI Taxonomy" id="2305508"/>
    <lineage>
        <taxon>Bacteria</taxon>
        <taxon>Pseudomonadati</taxon>
        <taxon>Bacteroidota</taxon>
        <taxon>Sphingobacteriia</taxon>
        <taxon>Sphingobacteriales</taxon>
        <taxon>Sphingobacteriaceae</taxon>
        <taxon>Mucilaginibacter</taxon>
    </lineage>
</organism>
<evidence type="ECO:0000256" key="1">
    <source>
        <dbReference type="SAM" id="Phobius"/>
    </source>
</evidence>
<dbReference type="OrthoDB" id="1048241at2"/>
<keyword evidence="1" id="KW-0812">Transmembrane</keyword>
<dbReference type="KEGG" id="muh:HYN43_008415"/>
<keyword evidence="1" id="KW-1133">Transmembrane helix</keyword>
<name>A0A494VMH3_9SPHI</name>
<proteinExistence type="predicted"/>
<keyword evidence="1" id="KW-0472">Membrane</keyword>
<keyword evidence="3" id="KW-1185">Reference proteome</keyword>
<evidence type="ECO:0000313" key="2">
    <source>
        <dbReference type="EMBL" id="AYL95319.1"/>
    </source>
</evidence>
<gene>
    <name evidence="2" type="ORF">HYN43_008415</name>
</gene>
<reference evidence="2 3" key="1">
    <citation type="submission" date="2018-10" db="EMBL/GenBank/DDBJ databases">
        <title>Genome sequencing of Mucilaginibacter sp. HYN0043.</title>
        <authorList>
            <person name="Kim M."/>
            <person name="Yi H."/>
        </authorList>
    </citation>
    <scope>NUCLEOTIDE SEQUENCE [LARGE SCALE GENOMIC DNA]</scope>
    <source>
        <strain evidence="2 3">HYN0043</strain>
    </source>
</reference>
<sequence>MARKYPVYKGLQQPLIFKGFRGKFIYWGIASLLAGLVFGALTMTMINMWLGALVLIGFVVGGLLYTAARQKGGLHAKSRTSKIFILNRYGHQKHV</sequence>
<dbReference type="AlphaFoldDB" id="A0A494VMH3"/>
<evidence type="ECO:0000313" key="3">
    <source>
        <dbReference type="Proteomes" id="UP000270046"/>
    </source>
</evidence>
<dbReference type="RefSeq" id="WP_119409021.1">
    <property type="nucleotide sequence ID" value="NZ_CP032869.1"/>
</dbReference>
<dbReference type="Proteomes" id="UP000270046">
    <property type="component" value="Chromosome"/>
</dbReference>
<feature type="transmembrane region" description="Helical" evidence="1">
    <location>
        <begin position="49"/>
        <end position="68"/>
    </location>
</feature>